<dbReference type="InterPro" id="IPR028098">
    <property type="entry name" value="Glyco_trans_4-like_N"/>
</dbReference>
<dbReference type="Pfam" id="PF00534">
    <property type="entry name" value="Glycos_transf_1"/>
    <property type="match status" value="1"/>
</dbReference>
<reference evidence="3 4" key="1">
    <citation type="journal article" date="2023" name="Int. J. Syst. Evol. Microbiol.">
        <title>Winogradskyella bathintestinalis sp. nov., isolated from the intestine of the deep-sea loosejaw dragonfish, Malacosteus niger.</title>
        <authorList>
            <person name="Uniacke-Lowe S."/>
            <person name="Johnson C.N."/>
            <person name="Stanton C."/>
            <person name="Hill C."/>
            <person name="Ross P."/>
        </authorList>
    </citation>
    <scope>NUCLEOTIDE SEQUENCE [LARGE SCALE GENOMIC DNA]</scope>
    <source>
        <strain evidence="3 4">APC 3343</strain>
    </source>
</reference>
<dbReference type="EC" id="2.4.-.-" evidence="3"/>
<comment type="caution">
    <text evidence="3">The sequence shown here is derived from an EMBL/GenBank/DDBJ whole genome shotgun (WGS) entry which is preliminary data.</text>
</comment>
<sequence length="363" mass="40513">MNRKILIVTSEFPPQPGGIGNHAYNLATYLKANGCIVSVIADQRSENGTEEDYFDATLDFSVVRVKRYRWRFIMYLKRIILTFSAFKRATHVIATGKFSLWNVGFCSYFFKQKTMAIIHGTEVNFKLALLRKSIDFSLKRFDHIVAVSSYTKMLVSHLDKVVSVIPNGINVSEWNNTKSKLSLQGAPVLTTVGRVSSRKGQLNVIRHLPELIKNFPNLHYHCVGIPTEADAFLGVAKSLNITSHVTFHGSVKDRRLKQMLEATDIFIMLSSESATGDVEGFGIAILEANAMGVPAIGSTECGIEDAIYPHQSGLLIDADDPNQLVSAVNEILGNMPKFRTEAKMWAQSHDWDVIVENYLKLLS</sequence>
<dbReference type="PANTHER" id="PTHR45947:SF3">
    <property type="entry name" value="SULFOQUINOVOSYL TRANSFERASE SQD2"/>
    <property type="match status" value="1"/>
</dbReference>
<accession>A0ABT7ZTR2</accession>
<dbReference type="InterPro" id="IPR001296">
    <property type="entry name" value="Glyco_trans_1"/>
</dbReference>
<dbReference type="InterPro" id="IPR050194">
    <property type="entry name" value="Glycosyltransferase_grp1"/>
</dbReference>
<dbReference type="Proteomes" id="UP001231197">
    <property type="component" value="Unassembled WGS sequence"/>
</dbReference>
<evidence type="ECO:0000259" key="2">
    <source>
        <dbReference type="Pfam" id="PF13439"/>
    </source>
</evidence>
<evidence type="ECO:0000313" key="4">
    <source>
        <dbReference type="Proteomes" id="UP001231197"/>
    </source>
</evidence>
<keyword evidence="3" id="KW-0808">Transferase</keyword>
<dbReference type="SUPFAM" id="SSF53756">
    <property type="entry name" value="UDP-Glycosyltransferase/glycogen phosphorylase"/>
    <property type="match status" value="1"/>
</dbReference>
<dbReference type="GO" id="GO:0016757">
    <property type="term" value="F:glycosyltransferase activity"/>
    <property type="evidence" value="ECO:0007669"/>
    <property type="project" value="UniProtKB-KW"/>
</dbReference>
<evidence type="ECO:0000259" key="1">
    <source>
        <dbReference type="Pfam" id="PF00534"/>
    </source>
</evidence>
<gene>
    <name evidence="3" type="ORF">QMA06_06740</name>
</gene>
<dbReference type="Gene3D" id="3.40.50.2000">
    <property type="entry name" value="Glycogen Phosphorylase B"/>
    <property type="match status" value="2"/>
</dbReference>
<dbReference type="CDD" id="cd03801">
    <property type="entry name" value="GT4_PimA-like"/>
    <property type="match status" value="1"/>
</dbReference>
<dbReference type="Pfam" id="PF13439">
    <property type="entry name" value="Glyco_transf_4"/>
    <property type="match status" value="1"/>
</dbReference>
<keyword evidence="4" id="KW-1185">Reference proteome</keyword>
<proteinExistence type="predicted"/>
<protein>
    <submittedName>
        <fullName evidence="3">Glycosyltransferase family 4 protein</fullName>
        <ecNumber evidence="3">2.4.-.-</ecNumber>
    </submittedName>
</protein>
<feature type="domain" description="Glycosyl transferase family 1" evidence="1">
    <location>
        <begin position="176"/>
        <end position="335"/>
    </location>
</feature>
<feature type="domain" description="Glycosyltransferase subfamily 4-like N-terminal" evidence="2">
    <location>
        <begin position="16"/>
        <end position="172"/>
    </location>
</feature>
<dbReference type="PANTHER" id="PTHR45947">
    <property type="entry name" value="SULFOQUINOVOSYL TRANSFERASE SQD2"/>
    <property type="match status" value="1"/>
</dbReference>
<dbReference type="RefSeq" id="WP_290206104.1">
    <property type="nucleotide sequence ID" value="NZ_JASDDK010000002.1"/>
</dbReference>
<keyword evidence="3" id="KW-0328">Glycosyltransferase</keyword>
<name>A0ABT7ZTR2_9FLAO</name>
<organism evidence="3 4">
    <name type="scientific">Winogradskyella bathintestinalis</name>
    <dbReference type="NCBI Taxonomy" id="3035208"/>
    <lineage>
        <taxon>Bacteria</taxon>
        <taxon>Pseudomonadati</taxon>
        <taxon>Bacteroidota</taxon>
        <taxon>Flavobacteriia</taxon>
        <taxon>Flavobacteriales</taxon>
        <taxon>Flavobacteriaceae</taxon>
        <taxon>Winogradskyella</taxon>
    </lineage>
</organism>
<evidence type="ECO:0000313" key="3">
    <source>
        <dbReference type="EMBL" id="MDN3492410.1"/>
    </source>
</evidence>
<dbReference type="EMBL" id="JASDDK010000002">
    <property type="protein sequence ID" value="MDN3492410.1"/>
    <property type="molecule type" value="Genomic_DNA"/>
</dbReference>